<dbReference type="PANTHER" id="PTHR43813:SF1">
    <property type="entry name" value="ACYL-ACTIVATING ENZYME 16, CHLOROPLASTIC-RELATED"/>
    <property type="match status" value="1"/>
</dbReference>
<sequence length="222" mass="25335">MSCPGRYHPPTYHRTKRRLVTASLTIWPLICIFMVLCGFLLQKMAIVPITYSHTWTFSNPHYAFPLFHSCTNFTRIKFSPTKYGDGLSPSSPLSHFRVFCRSERETNEIRRCAPFLESSTLVDNGGVASDEWKVVPDIWRSSAEKYRDNVALVDTCHHPPTTMTYKQVEQAILYFAEGLRVIGVKPDEKLALFADNSCHWLVADQGALKFHFSLPPLSVYSV</sequence>
<evidence type="ECO:0000256" key="1">
    <source>
        <dbReference type="SAM" id="Phobius"/>
    </source>
</evidence>
<organism evidence="3 4">
    <name type="scientific">Vigna mungo</name>
    <name type="common">Black gram</name>
    <name type="synonym">Phaseolus mungo</name>
    <dbReference type="NCBI Taxonomy" id="3915"/>
    <lineage>
        <taxon>Eukaryota</taxon>
        <taxon>Viridiplantae</taxon>
        <taxon>Streptophyta</taxon>
        <taxon>Embryophyta</taxon>
        <taxon>Tracheophyta</taxon>
        <taxon>Spermatophyta</taxon>
        <taxon>Magnoliopsida</taxon>
        <taxon>eudicotyledons</taxon>
        <taxon>Gunneridae</taxon>
        <taxon>Pentapetalae</taxon>
        <taxon>rosids</taxon>
        <taxon>fabids</taxon>
        <taxon>Fabales</taxon>
        <taxon>Fabaceae</taxon>
        <taxon>Papilionoideae</taxon>
        <taxon>50 kb inversion clade</taxon>
        <taxon>NPAAA clade</taxon>
        <taxon>indigoferoid/millettioid clade</taxon>
        <taxon>Phaseoleae</taxon>
        <taxon>Vigna</taxon>
    </lineage>
</organism>
<accession>A0AAQ3PB26</accession>
<keyword evidence="1" id="KW-0812">Transmembrane</keyword>
<dbReference type="InterPro" id="IPR000873">
    <property type="entry name" value="AMP-dep_synth/lig_dom"/>
</dbReference>
<feature type="domain" description="AMP-dependent synthetase/ligase" evidence="2">
    <location>
        <begin position="141"/>
        <end position="210"/>
    </location>
</feature>
<dbReference type="EMBL" id="CP144700">
    <property type="protein sequence ID" value="WVZ24314.1"/>
    <property type="molecule type" value="Genomic_DNA"/>
</dbReference>
<proteinExistence type="predicted"/>
<gene>
    <name evidence="3" type="ORF">V8G54_002858</name>
</gene>
<protein>
    <recommendedName>
        <fullName evidence="2">AMP-dependent synthetase/ligase domain-containing protein</fullName>
    </recommendedName>
</protein>
<evidence type="ECO:0000313" key="3">
    <source>
        <dbReference type="EMBL" id="WVZ24314.1"/>
    </source>
</evidence>
<dbReference type="GO" id="GO:0030497">
    <property type="term" value="P:fatty acid elongation"/>
    <property type="evidence" value="ECO:0007669"/>
    <property type="project" value="TreeGrafter"/>
</dbReference>
<evidence type="ECO:0000259" key="2">
    <source>
        <dbReference type="Pfam" id="PF00501"/>
    </source>
</evidence>
<dbReference type="Proteomes" id="UP001374535">
    <property type="component" value="Chromosome 1"/>
</dbReference>
<dbReference type="GO" id="GO:0009507">
    <property type="term" value="C:chloroplast"/>
    <property type="evidence" value="ECO:0007669"/>
    <property type="project" value="TreeGrafter"/>
</dbReference>
<dbReference type="AlphaFoldDB" id="A0AAQ3PB26"/>
<keyword evidence="1" id="KW-0472">Membrane</keyword>
<reference evidence="3 4" key="1">
    <citation type="journal article" date="2023" name="Life. Sci Alliance">
        <title>Evolutionary insights into 3D genome organization and epigenetic landscape of Vigna mungo.</title>
        <authorList>
            <person name="Junaid A."/>
            <person name="Singh B."/>
            <person name="Bhatia S."/>
        </authorList>
    </citation>
    <scope>NUCLEOTIDE SEQUENCE [LARGE SCALE GENOMIC DNA]</scope>
    <source>
        <strain evidence="3">Urdbean</strain>
    </source>
</reference>
<dbReference type="PANTHER" id="PTHR43813">
    <property type="entry name" value="ACYL-ACTIVATING ENZYME 16, CHLOROPLASTIC-RELATED"/>
    <property type="match status" value="1"/>
</dbReference>
<dbReference type="Pfam" id="PF00501">
    <property type="entry name" value="AMP-binding"/>
    <property type="match status" value="1"/>
</dbReference>
<evidence type="ECO:0000313" key="4">
    <source>
        <dbReference type="Proteomes" id="UP001374535"/>
    </source>
</evidence>
<dbReference type="SUPFAM" id="SSF56801">
    <property type="entry name" value="Acetyl-CoA synthetase-like"/>
    <property type="match status" value="1"/>
</dbReference>
<dbReference type="InterPro" id="IPR052987">
    <property type="entry name" value="Chloroplast_AMP-bd_Enzymes"/>
</dbReference>
<name>A0AAQ3PB26_VIGMU</name>
<keyword evidence="1" id="KW-1133">Transmembrane helix</keyword>
<dbReference type="Gene3D" id="3.40.50.12780">
    <property type="entry name" value="N-terminal domain of ligase-like"/>
    <property type="match status" value="1"/>
</dbReference>
<dbReference type="InterPro" id="IPR042099">
    <property type="entry name" value="ANL_N_sf"/>
</dbReference>
<dbReference type="GO" id="GO:0008922">
    <property type="term" value="F:long-chain fatty acid [acyl-carrier-protein] ligase activity"/>
    <property type="evidence" value="ECO:0007669"/>
    <property type="project" value="TreeGrafter"/>
</dbReference>
<feature type="transmembrane region" description="Helical" evidence="1">
    <location>
        <begin position="20"/>
        <end position="41"/>
    </location>
</feature>
<keyword evidence="4" id="KW-1185">Reference proteome</keyword>